<organism evidence="1 2">
    <name type="scientific">Trifolium pratense</name>
    <name type="common">Red clover</name>
    <dbReference type="NCBI Taxonomy" id="57577"/>
    <lineage>
        <taxon>Eukaryota</taxon>
        <taxon>Viridiplantae</taxon>
        <taxon>Streptophyta</taxon>
        <taxon>Embryophyta</taxon>
        <taxon>Tracheophyta</taxon>
        <taxon>Spermatophyta</taxon>
        <taxon>Magnoliopsida</taxon>
        <taxon>eudicotyledons</taxon>
        <taxon>Gunneridae</taxon>
        <taxon>Pentapetalae</taxon>
        <taxon>rosids</taxon>
        <taxon>fabids</taxon>
        <taxon>Fabales</taxon>
        <taxon>Fabaceae</taxon>
        <taxon>Papilionoideae</taxon>
        <taxon>50 kb inversion clade</taxon>
        <taxon>NPAAA clade</taxon>
        <taxon>Hologalegina</taxon>
        <taxon>IRL clade</taxon>
        <taxon>Trifolieae</taxon>
        <taxon>Trifolium</taxon>
    </lineage>
</organism>
<evidence type="ECO:0000313" key="2">
    <source>
        <dbReference type="Proteomes" id="UP001177021"/>
    </source>
</evidence>
<sequence length="421" mass="48292">MDYADRGCVYAAASAVNDDLCTKLWYKCAGDSLYIPKTGDKVFYFVQGHNEQVAIYHQQDPNFEIPNFKLPSKILCVVIAVQLKVHVNTDEVFALVTIIPDPEQQELMEEENDPVDDSLSEVFTFTKMLETSTHAAGLYIPKEHADRCFPTLDMTGQPPMQDLVMKDLHGIEWNFRHIYCDHQKAHYLTSGWSKFVNSKKLVPGDSCIFARGENGEIGIGIRPAMKQDSDIWKTSSTFAPMGVASFAVLTGTMFTVQYYPWITPFEFMIPLKTYVESIERDYPIGTRVRRLSQDEESARRYGTIVGNEDIDPIRWPGSEWRCIKVQWDSKPPNTFTELERVCPWWIEPLGSPKIKGFPILPSSNEDIGSSTKGDYHIVDMEVQGQQHYNTRNDENSIFFIFAFFILLCFFIFVIFVFRPLL</sequence>
<comment type="caution">
    <text evidence="1">The sequence shown here is derived from an EMBL/GenBank/DDBJ whole genome shotgun (WGS) entry which is preliminary data.</text>
</comment>
<accession>A0ACB0KL57</accession>
<evidence type="ECO:0000313" key="1">
    <source>
        <dbReference type="EMBL" id="CAJ2657106.1"/>
    </source>
</evidence>
<gene>
    <name evidence="1" type="ORF">MILVUS5_LOCUS23730</name>
</gene>
<keyword evidence="2" id="KW-1185">Reference proteome</keyword>
<reference evidence="1" key="1">
    <citation type="submission" date="2023-10" db="EMBL/GenBank/DDBJ databases">
        <authorList>
            <person name="Rodriguez Cubillos JULIANA M."/>
            <person name="De Vega J."/>
        </authorList>
    </citation>
    <scope>NUCLEOTIDE SEQUENCE</scope>
</reference>
<dbReference type="EMBL" id="CASHSV030000311">
    <property type="protein sequence ID" value="CAJ2657106.1"/>
    <property type="molecule type" value="Genomic_DNA"/>
</dbReference>
<dbReference type="Proteomes" id="UP001177021">
    <property type="component" value="Unassembled WGS sequence"/>
</dbReference>
<name>A0ACB0KL57_TRIPR</name>
<protein>
    <submittedName>
        <fullName evidence="1">Uncharacterized protein</fullName>
    </submittedName>
</protein>
<proteinExistence type="predicted"/>